<dbReference type="CDD" id="cd03692">
    <property type="entry name" value="mtIF2_IVc"/>
    <property type="match status" value="1"/>
</dbReference>
<feature type="compositionally biased region" description="Basic and acidic residues" evidence="10">
    <location>
        <begin position="111"/>
        <end position="185"/>
    </location>
</feature>
<keyword evidence="4 8" id="KW-0396">Initiation factor</keyword>
<dbReference type="InterPro" id="IPR044145">
    <property type="entry name" value="IF2_II"/>
</dbReference>
<dbReference type="CDD" id="cd01887">
    <property type="entry name" value="IF2_eIF5B"/>
    <property type="match status" value="1"/>
</dbReference>
<dbReference type="Pfam" id="PF22042">
    <property type="entry name" value="EF-G_D2"/>
    <property type="match status" value="1"/>
</dbReference>
<evidence type="ECO:0000256" key="4">
    <source>
        <dbReference type="ARBA" id="ARBA00022540"/>
    </source>
</evidence>
<feature type="binding site" evidence="8">
    <location>
        <begin position="470"/>
        <end position="477"/>
    </location>
    <ligand>
        <name>GTP</name>
        <dbReference type="ChEBI" id="CHEBI:37565"/>
    </ligand>
</feature>
<dbReference type="InterPro" id="IPR015760">
    <property type="entry name" value="TIF_IF2"/>
</dbReference>
<dbReference type="GO" id="GO:0003924">
    <property type="term" value="F:GTPase activity"/>
    <property type="evidence" value="ECO:0007669"/>
    <property type="project" value="UniProtKB-UniRule"/>
</dbReference>
<dbReference type="InterPro" id="IPR009000">
    <property type="entry name" value="Transl_B-barrel_sf"/>
</dbReference>
<dbReference type="InterPro" id="IPR005225">
    <property type="entry name" value="Small_GTP-bd"/>
</dbReference>
<dbReference type="PROSITE" id="PS01176">
    <property type="entry name" value="IF2"/>
    <property type="match status" value="1"/>
</dbReference>
<feature type="compositionally biased region" description="Low complexity" evidence="10">
    <location>
        <begin position="276"/>
        <end position="299"/>
    </location>
</feature>
<dbReference type="InterPro" id="IPR023115">
    <property type="entry name" value="TIF_IF2_dom3"/>
</dbReference>
<dbReference type="NCBIfam" id="TIGR00487">
    <property type="entry name" value="IF-2"/>
    <property type="match status" value="1"/>
</dbReference>
<dbReference type="CDD" id="cd03702">
    <property type="entry name" value="IF2_mtIF2_II"/>
    <property type="match status" value="1"/>
</dbReference>
<comment type="caution">
    <text evidence="8">Lacks conserved residue(s) required for the propagation of feature annotation.</text>
</comment>
<evidence type="ECO:0000256" key="1">
    <source>
        <dbReference type="ARBA" id="ARBA00007733"/>
    </source>
</evidence>
<dbReference type="InterPro" id="IPR053905">
    <property type="entry name" value="EF-G-like_DII"/>
</dbReference>
<evidence type="ECO:0000256" key="3">
    <source>
        <dbReference type="ARBA" id="ARBA00022490"/>
    </source>
</evidence>
<dbReference type="PANTHER" id="PTHR43381">
    <property type="entry name" value="TRANSLATION INITIATION FACTOR IF-2-RELATED"/>
    <property type="match status" value="1"/>
</dbReference>
<feature type="region of interest" description="Disordered" evidence="10">
    <location>
        <begin position="443"/>
        <end position="462"/>
    </location>
</feature>
<keyword evidence="13" id="KW-1185">Reference proteome</keyword>
<keyword evidence="7 8" id="KW-0342">GTP-binding</keyword>
<comment type="subcellular location">
    <subcellularLocation>
        <location evidence="8">Cytoplasm</location>
    </subcellularLocation>
</comment>
<protein>
    <recommendedName>
        <fullName evidence="2 8">Translation initiation factor IF-2</fullName>
    </recommendedName>
</protein>
<comment type="function">
    <text evidence="8 9">One of the essential components for the initiation of protein synthesis. Protects formylmethionyl-tRNA from spontaneous hydrolysis and promotes its binding to the 30S ribosomal subunits. Also involved in the hydrolysis of GTP during the formation of the 70S ribosomal complex.</text>
</comment>
<dbReference type="STRING" id="582675.SAMN05192565_101198"/>
<dbReference type="FunFam" id="3.40.50.10050:FF:000001">
    <property type="entry name" value="Translation initiation factor IF-2"/>
    <property type="match status" value="1"/>
</dbReference>
<dbReference type="AlphaFoldDB" id="A0A1I2QMT4"/>
<dbReference type="PROSITE" id="PS51722">
    <property type="entry name" value="G_TR_2"/>
    <property type="match status" value="1"/>
</dbReference>
<dbReference type="InterPro" id="IPR013575">
    <property type="entry name" value="IF2_assoc_dom_bac"/>
</dbReference>
<dbReference type="FunFam" id="3.40.50.300:FF:000019">
    <property type="entry name" value="Translation initiation factor IF-2"/>
    <property type="match status" value="1"/>
</dbReference>
<dbReference type="InterPro" id="IPR000795">
    <property type="entry name" value="T_Tr_GTP-bd_dom"/>
</dbReference>
<keyword evidence="6 8" id="KW-0648">Protein biosynthesis</keyword>
<dbReference type="InterPro" id="IPR027417">
    <property type="entry name" value="P-loop_NTPase"/>
</dbReference>
<gene>
    <name evidence="8" type="primary">infB</name>
    <name evidence="12" type="ORF">SAMN05192565_101198</name>
</gene>
<dbReference type="InterPro" id="IPR006847">
    <property type="entry name" value="IF2_N"/>
</dbReference>
<feature type="domain" description="Tr-type G" evidence="11">
    <location>
        <begin position="461"/>
        <end position="631"/>
    </location>
</feature>
<dbReference type="NCBIfam" id="TIGR00231">
    <property type="entry name" value="small_GTP"/>
    <property type="match status" value="1"/>
</dbReference>
<reference evidence="13" key="1">
    <citation type="submission" date="2016-10" db="EMBL/GenBank/DDBJ databases">
        <authorList>
            <person name="Varghese N."/>
            <person name="Submissions S."/>
        </authorList>
    </citation>
    <scope>NUCLEOTIDE SEQUENCE [LARGE SCALE GENOMIC DNA]</scope>
    <source>
        <strain evidence="13">Gh-105</strain>
    </source>
</reference>
<dbReference type="HAMAP" id="MF_00100_B">
    <property type="entry name" value="IF_2_B"/>
    <property type="match status" value="1"/>
</dbReference>
<dbReference type="Pfam" id="PF04760">
    <property type="entry name" value="IF2_N"/>
    <property type="match status" value="1"/>
</dbReference>
<keyword evidence="3 8" id="KW-0963">Cytoplasm</keyword>
<dbReference type="FunFam" id="2.40.30.10:FF:000007">
    <property type="entry name" value="Translation initiation factor IF-2"/>
    <property type="match status" value="1"/>
</dbReference>
<dbReference type="RefSeq" id="WP_091967958.1">
    <property type="nucleotide sequence ID" value="NZ_FOPM01000001.1"/>
</dbReference>
<evidence type="ECO:0000256" key="10">
    <source>
        <dbReference type="SAM" id="MobiDB-lite"/>
    </source>
</evidence>
<evidence type="ECO:0000313" key="13">
    <source>
        <dbReference type="Proteomes" id="UP000199229"/>
    </source>
</evidence>
<name>A0A1I2QMT4_9HYPH</name>
<dbReference type="SUPFAM" id="SSF52156">
    <property type="entry name" value="Initiation factor IF2/eIF5b, domain 3"/>
    <property type="match status" value="1"/>
</dbReference>
<dbReference type="PANTHER" id="PTHR43381:SF5">
    <property type="entry name" value="TR-TYPE G DOMAIN-CONTAINING PROTEIN"/>
    <property type="match status" value="1"/>
</dbReference>
<dbReference type="Pfam" id="PF00009">
    <property type="entry name" value="GTP_EFTU"/>
    <property type="match status" value="1"/>
</dbReference>
<evidence type="ECO:0000313" key="12">
    <source>
        <dbReference type="EMBL" id="SFG28629.1"/>
    </source>
</evidence>
<dbReference type="SUPFAM" id="SSF52540">
    <property type="entry name" value="P-loop containing nucleoside triphosphate hydrolases"/>
    <property type="match status" value="1"/>
</dbReference>
<dbReference type="OrthoDB" id="9811804at2"/>
<sequence length="965" mass="104084">MSDTNNPGDKTQARPPSKPLSLKRPIEQGTVRQSFSHGRTKQVVVETVKRRVIGAAPAAPARETTPVAPATRVAPPPPPAAPRQAQRSASGVVLRTLSEQESNARAAALADAKRREAEAKQRAEAEAAAERERLAAEQREREAAEAKKREEEARRRQEEEARLAAAEEARRAAEEAAKEASKEAAKPAPAPTVSRTAPMPAAPTIVRTPPTPPRAPAAPAAQAAPRPAPAPAARPPLTARPASSEPRKTITADVRKPRDLNFMARPAPAPEPEPTAPTAATAARPAGAATTARTPGRPQAAEEENEQKRVIRRPGMPLKIITPPKTPKQPGGDRNRGRLTIATATSGEDERTRSVASFRRRQQRMSGHRQVEQKEKLSREVTIPETITIQELANRMSERAVDVIRLLMKQGQIHKITDVIDSDSAQLIAEELGHTVRRVAESDVEEGLVSDEPDLEEDLDPRPPVVTIMGHVDHGKTSLLDAIRKTTVVSGEAGGITQHIGAYQVAAPSGDMVTFIDTPGHAAFTSMRARGAKVTDIVVLVVAADDGVMPQTVEAISHAKAAGVPLILAINKIDKPEANPQRVRTELLQHDIQVESMGGETLEFEVSAKTGDGLSDLLEGLQLQAEIMNLRANEQRDGEGTVIEAKLDRGRGPVATVLVQRGTLFTGDIVVAGAEWGRVRALIDDKGENVPYAGPSVPVEVLGFNGTPDAGDRVVVVPNEARAREVTEYRARQKRERIAARTGGANRSLVDMMRDLKEGAGRKELALVVKGDVQGSVEAITGALEKLGNDEVSARILLSGVGGITESDITLAEASKAVVIGFNVRAHKEARESAERNGVEIRYYNIIYDLVDDIKSTLSGMLPPTLREERLGEAQIIQIFDVSKVGKIAGCRVTDGVVQRGAHVRLIRDSVVIHEGKLAQLKRLKDDAKEVISGYECGMSFENFQDMRAGDTIECYRVEEIRRTL</sequence>
<dbReference type="GO" id="GO:0005525">
    <property type="term" value="F:GTP binding"/>
    <property type="evidence" value="ECO:0007669"/>
    <property type="project" value="UniProtKB-KW"/>
</dbReference>
<dbReference type="GO" id="GO:0003743">
    <property type="term" value="F:translation initiation factor activity"/>
    <property type="evidence" value="ECO:0007669"/>
    <property type="project" value="UniProtKB-UniRule"/>
</dbReference>
<dbReference type="Proteomes" id="UP000199229">
    <property type="component" value="Unassembled WGS sequence"/>
</dbReference>
<evidence type="ECO:0000256" key="7">
    <source>
        <dbReference type="ARBA" id="ARBA00023134"/>
    </source>
</evidence>
<organism evidence="12 13">
    <name type="scientific">Methylobacterium gossipiicola</name>
    <dbReference type="NCBI Taxonomy" id="582675"/>
    <lineage>
        <taxon>Bacteria</taxon>
        <taxon>Pseudomonadati</taxon>
        <taxon>Pseudomonadota</taxon>
        <taxon>Alphaproteobacteria</taxon>
        <taxon>Hyphomicrobiales</taxon>
        <taxon>Methylobacteriaceae</taxon>
        <taxon>Methylobacterium</taxon>
    </lineage>
</organism>
<dbReference type="Pfam" id="PF08364">
    <property type="entry name" value="IF2_assoc"/>
    <property type="match status" value="1"/>
</dbReference>
<dbReference type="SUPFAM" id="SSF50447">
    <property type="entry name" value="Translation proteins"/>
    <property type="match status" value="2"/>
</dbReference>
<dbReference type="GO" id="GO:0005829">
    <property type="term" value="C:cytosol"/>
    <property type="evidence" value="ECO:0007669"/>
    <property type="project" value="TreeGrafter"/>
</dbReference>
<evidence type="ECO:0000256" key="5">
    <source>
        <dbReference type="ARBA" id="ARBA00022741"/>
    </source>
</evidence>
<evidence type="ECO:0000256" key="2">
    <source>
        <dbReference type="ARBA" id="ARBA00020675"/>
    </source>
</evidence>
<evidence type="ECO:0000256" key="8">
    <source>
        <dbReference type="HAMAP-Rule" id="MF_00100"/>
    </source>
</evidence>
<dbReference type="Pfam" id="PF11987">
    <property type="entry name" value="IF-2"/>
    <property type="match status" value="1"/>
</dbReference>
<dbReference type="InterPro" id="IPR000178">
    <property type="entry name" value="TF_IF2_bacterial-like"/>
</dbReference>
<feature type="region of interest" description="Disordered" evidence="10">
    <location>
        <begin position="1"/>
        <end position="355"/>
    </location>
</feature>
<dbReference type="Gene3D" id="3.40.50.300">
    <property type="entry name" value="P-loop containing nucleotide triphosphate hydrolases"/>
    <property type="match status" value="1"/>
</dbReference>
<feature type="binding site" evidence="8">
    <location>
        <begin position="571"/>
        <end position="574"/>
    </location>
    <ligand>
        <name>GTP</name>
        <dbReference type="ChEBI" id="CHEBI:37565"/>
    </ligand>
</feature>
<evidence type="ECO:0000256" key="6">
    <source>
        <dbReference type="ARBA" id="ARBA00022917"/>
    </source>
</evidence>
<dbReference type="EMBL" id="FOPM01000001">
    <property type="protein sequence ID" value="SFG28629.1"/>
    <property type="molecule type" value="Genomic_DNA"/>
</dbReference>
<feature type="compositionally biased region" description="Low complexity" evidence="10">
    <location>
        <begin position="55"/>
        <end position="73"/>
    </location>
</feature>
<keyword evidence="5 8" id="KW-0547">Nucleotide-binding</keyword>
<evidence type="ECO:0000256" key="9">
    <source>
        <dbReference type="RuleBase" id="RU000644"/>
    </source>
</evidence>
<accession>A0A1I2QMT4</accession>
<dbReference type="FunFam" id="2.40.30.10:FF:000008">
    <property type="entry name" value="Translation initiation factor IF-2"/>
    <property type="match status" value="1"/>
</dbReference>
<dbReference type="Gene3D" id="2.40.30.10">
    <property type="entry name" value="Translation factors"/>
    <property type="match status" value="2"/>
</dbReference>
<dbReference type="InterPro" id="IPR036925">
    <property type="entry name" value="TIF_IF2_dom3_sf"/>
</dbReference>
<comment type="similarity">
    <text evidence="1 8 9">Belongs to the TRAFAC class translation factor GTPase superfamily. Classic translation factor GTPase family. IF-2 subfamily.</text>
</comment>
<feature type="compositionally biased region" description="Acidic residues" evidence="10">
    <location>
        <begin position="443"/>
        <end position="459"/>
    </location>
</feature>
<feature type="compositionally biased region" description="Basic and acidic residues" evidence="10">
    <location>
        <begin position="245"/>
        <end position="259"/>
    </location>
</feature>
<dbReference type="Gene3D" id="3.40.50.10050">
    <property type="entry name" value="Translation initiation factor IF- 2, domain 3"/>
    <property type="match status" value="1"/>
</dbReference>
<proteinExistence type="inferred from homology"/>
<evidence type="ECO:0000259" key="11">
    <source>
        <dbReference type="PROSITE" id="PS51722"/>
    </source>
</evidence>
<feature type="binding site" evidence="8">
    <location>
        <begin position="517"/>
        <end position="521"/>
    </location>
    <ligand>
        <name>GTP</name>
        <dbReference type="ChEBI" id="CHEBI:37565"/>
    </ligand>
</feature>